<reference evidence="2 3" key="1">
    <citation type="journal article" date="2000" name="DNA Res.">
        <title>Complete genome structure of the nitrogen-fixing symbiotic bacterium Mesorhizobium loti.</title>
        <authorList>
            <person name="Kaneko T."/>
            <person name="Nakamura Y."/>
            <person name="Sato S."/>
            <person name="Asamizu E."/>
            <person name="Kato T."/>
            <person name="Sasamoto S."/>
            <person name="Watanabe A."/>
            <person name="Idesawa K."/>
            <person name="Ishikawa A."/>
            <person name="Kawashima K."/>
            <person name="Kimura T."/>
            <person name="Kishida Y."/>
            <person name="Kiyokawa C."/>
            <person name="Kohara M."/>
            <person name="Matsumoto M."/>
            <person name="Matsuno A."/>
            <person name="Mochizuki Y."/>
            <person name="Nakayama S."/>
            <person name="Nakazaki N."/>
            <person name="Shimpo S."/>
            <person name="Sugimoto M."/>
            <person name="Takeuchi C."/>
            <person name="Yamada M."/>
            <person name="Tabata S."/>
        </authorList>
    </citation>
    <scope>NUCLEOTIDE SEQUENCE [LARGE SCALE GENOMIC DNA]</scope>
    <source>
        <strain evidence="3">LMG 29417 / CECT 9101 / MAFF 303099</strain>
    </source>
</reference>
<dbReference type="AlphaFoldDB" id="Q98CT4"/>
<accession>Q98CT4</accession>
<evidence type="ECO:0000313" key="2">
    <source>
        <dbReference type="EMBL" id="BAB51537.1"/>
    </source>
</evidence>
<proteinExistence type="predicted"/>
<dbReference type="Pfam" id="PF07045">
    <property type="entry name" value="DUF1330"/>
    <property type="match status" value="1"/>
</dbReference>
<dbReference type="Proteomes" id="UP000000552">
    <property type="component" value="Chromosome"/>
</dbReference>
<organism evidence="2 3">
    <name type="scientific">Mesorhizobium japonicum (strain LMG 29417 / CECT 9101 / MAFF 303099)</name>
    <name type="common">Mesorhizobium loti (strain MAFF 303099)</name>
    <dbReference type="NCBI Taxonomy" id="266835"/>
    <lineage>
        <taxon>Bacteria</taxon>
        <taxon>Pseudomonadati</taxon>
        <taxon>Pseudomonadota</taxon>
        <taxon>Alphaproteobacteria</taxon>
        <taxon>Hyphomicrobiales</taxon>
        <taxon>Phyllobacteriaceae</taxon>
        <taxon>Mesorhizobium</taxon>
    </lineage>
</organism>
<dbReference type="PANTHER" id="PTHR41521">
    <property type="match status" value="1"/>
</dbReference>
<dbReference type="SUPFAM" id="SSF54909">
    <property type="entry name" value="Dimeric alpha+beta barrel"/>
    <property type="match status" value="1"/>
</dbReference>
<dbReference type="PANTHER" id="PTHR41521:SF4">
    <property type="entry name" value="BLR0684 PROTEIN"/>
    <property type="match status" value="1"/>
</dbReference>
<dbReference type="InterPro" id="IPR010753">
    <property type="entry name" value="DUF1330"/>
</dbReference>
<feature type="domain" description="DUF1330" evidence="1">
    <location>
        <begin position="9"/>
        <end position="100"/>
    </location>
</feature>
<dbReference type="InterPro" id="IPR011008">
    <property type="entry name" value="Dimeric_a/b-barrel"/>
</dbReference>
<sequence length="101" mass="11187">MEALMVSKKGYWMVMLTVTDAEGYQRYREAIGDAISHFGGRYLVRGGEVTNPEGSDFGRHVVVEFDSYETALSCYRSQGYQTALQHRVAASTGHFAIVEGA</sequence>
<evidence type="ECO:0000259" key="1">
    <source>
        <dbReference type="Pfam" id="PF07045"/>
    </source>
</evidence>
<evidence type="ECO:0000313" key="3">
    <source>
        <dbReference type="Proteomes" id="UP000000552"/>
    </source>
</evidence>
<protein>
    <submittedName>
        <fullName evidence="2">Mlr5013 protein</fullName>
    </submittedName>
</protein>
<dbReference type="Gene3D" id="3.30.70.100">
    <property type="match status" value="1"/>
</dbReference>
<dbReference type="HOGENOM" id="CLU_145407_3_0_5"/>
<gene>
    <name evidence="2" type="ordered locus">mlr5013</name>
</gene>
<dbReference type="eggNOG" id="COG5470">
    <property type="taxonomic scope" value="Bacteria"/>
</dbReference>
<dbReference type="EMBL" id="BA000012">
    <property type="protein sequence ID" value="BAB51537.1"/>
    <property type="molecule type" value="Genomic_DNA"/>
</dbReference>
<dbReference type="KEGG" id="mlo:mlr5013"/>
<name>Q98CT4_RHILO</name>